<feature type="region of interest" description="Disordered" evidence="1">
    <location>
        <begin position="1"/>
        <end position="62"/>
    </location>
</feature>
<feature type="compositionally biased region" description="Basic and acidic residues" evidence="1">
    <location>
        <begin position="52"/>
        <end position="62"/>
    </location>
</feature>
<protein>
    <submittedName>
        <fullName evidence="2">Uncharacterized protein</fullName>
    </submittedName>
</protein>
<organism evidence="2 3">
    <name type="scientific">Albula goreensis</name>
    <dbReference type="NCBI Taxonomy" id="1534307"/>
    <lineage>
        <taxon>Eukaryota</taxon>
        <taxon>Metazoa</taxon>
        <taxon>Chordata</taxon>
        <taxon>Craniata</taxon>
        <taxon>Vertebrata</taxon>
        <taxon>Euteleostomi</taxon>
        <taxon>Actinopterygii</taxon>
        <taxon>Neopterygii</taxon>
        <taxon>Teleostei</taxon>
        <taxon>Albuliformes</taxon>
        <taxon>Albulidae</taxon>
        <taxon>Albula</taxon>
    </lineage>
</organism>
<gene>
    <name evidence="2" type="ORF">AGOR_G00252400</name>
</gene>
<evidence type="ECO:0000256" key="1">
    <source>
        <dbReference type="SAM" id="MobiDB-lite"/>
    </source>
</evidence>
<feature type="compositionally biased region" description="Basic and acidic residues" evidence="1">
    <location>
        <begin position="1"/>
        <end position="19"/>
    </location>
</feature>
<dbReference type="AlphaFoldDB" id="A0A8T3CAB7"/>
<name>A0A8T3CAB7_9TELE</name>
<reference evidence="2" key="1">
    <citation type="submission" date="2021-01" db="EMBL/GenBank/DDBJ databases">
        <authorList>
            <person name="Zahm M."/>
            <person name="Roques C."/>
            <person name="Cabau C."/>
            <person name="Klopp C."/>
            <person name="Donnadieu C."/>
            <person name="Jouanno E."/>
            <person name="Lampietro C."/>
            <person name="Louis A."/>
            <person name="Herpin A."/>
            <person name="Echchiki A."/>
            <person name="Berthelot C."/>
            <person name="Parey E."/>
            <person name="Roest-Crollius H."/>
            <person name="Braasch I."/>
            <person name="Postlethwait J."/>
            <person name="Bobe J."/>
            <person name="Montfort J."/>
            <person name="Bouchez O."/>
            <person name="Begum T."/>
            <person name="Mejri S."/>
            <person name="Adams A."/>
            <person name="Chen W.-J."/>
            <person name="Guiguen Y."/>
        </authorList>
    </citation>
    <scope>NUCLEOTIDE SEQUENCE</scope>
    <source>
        <tissue evidence="2">Blood</tissue>
    </source>
</reference>
<keyword evidence="3" id="KW-1185">Reference proteome</keyword>
<feature type="region of interest" description="Disordered" evidence="1">
    <location>
        <begin position="101"/>
        <end position="138"/>
    </location>
</feature>
<sequence length="159" mass="17282">MRCTCEEVSLREQERKEVDGVDLSASLDVEQMDTGGTGTSQQSDAGGLPFSERGEDCSSRENRGSEHLVVEAFQACQAARCPDCHRAFMRCTCEEVSLREQERKEVDGVDLSASLDVEQMDTGGTGTSQQSDAGGLPFLREEKTVLAGKIGDRNISLSR</sequence>
<dbReference type="Proteomes" id="UP000829720">
    <property type="component" value="Unassembled WGS sequence"/>
</dbReference>
<proteinExistence type="predicted"/>
<accession>A0A8T3CAB7</accession>
<comment type="caution">
    <text evidence="2">The sequence shown here is derived from an EMBL/GenBank/DDBJ whole genome shotgun (WGS) entry which is preliminary data.</text>
</comment>
<dbReference type="EMBL" id="JAERUA010000026">
    <property type="protein sequence ID" value="KAI1881899.1"/>
    <property type="molecule type" value="Genomic_DNA"/>
</dbReference>
<evidence type="ECO:0000313" key="3">
    <source>
        <dbReference type="Proteomes" id="UP000829720"/>
    </source>
</evidence>
<evidence type="ECO:0000313" key="2">
    <source>
        <dbReference type="EMBL" id="KAI1881899.1"/>
    </source>
</evidence>